<dbReference type="EMBL" id="BAABRI010000014">
    <property type="protein sequence ID" value="GAA5483360.1"/>
    <property type="molecule type" value="Genomic_DNA"/>
</dbReference>
<evidence type="ECO:0000313" key="3">
    <source>
        <dbReference type="EMBL" id="GAA5483360.1"/>
    </source>
</evidence>
<dbReference type="InterPro" id="IPR049046">
    <property type="entry name" value="Beta-AFase-like_GH127_middle"/>
</dbReference>
<protein>
    <recommendedName>
        <fullName evidence="5">Glycosyl hydrolase</fullName>
    </recommendedName>
</protein>
<comment type="caution">
    <text evidence="3">The sequence shown here is derived from an EMBL/GenBank/DDBJ whole genome shotgun (WGS) entry which is preliminary data.</text>
</comment>
<organism evidence="3 4">
    <name type="scientific">Haloferula sargassicola</name>
    <dbReference type="NCBI Taxonomy" id="490096"/>
    <lineage>
        <taxon>Bacteria</taxon>
        <taxon>Pseudomonadati</taxon>
        <taxon>Verrucomicrobiota</taxon>
        <taxon>Verrucomicrobiia</taxon>
        <taxon>Verrucomicrobiales</taxon>
        <taxon>Verrucomicrobiaceae</taxon>
        <taxon>Haloferula</taxon>
    </lineage>
</organism>
<name>A0ABP9UP66_9BACT</name>
<dbReference type="Pfam" id="PF20736">
    <property type="entry name" value="Glyco_hydro127M"/>
    <property type="match status" value="1"/>
</dbReference>
<keyword evidence="4" id="KW-1185">Reference proteome</keyword>
<proteinExistence type="predicted"/>
<evidence type="ECO:0000259" key="1">
    <source>
        <dbReference type="Pfam" id="PF07944"/>
    </source>
</evidence>
<dbReference type="Pfam" id="PF07944">
    <property type="entry name" value="Beta-AFase-like_GH127_cat"/>
    <property type="match status" value="1"/>
</dbReference>
<dbReference type="Proteomes" id="UP001476282">
    <property type="component" value="Unassembled WGS sequence"/>
</dbReference>
<evidence type="ECO:0008006" key="5">
    <source>
        <dbReference type="Google" id="ProtNLM"/>
    </source>
</evidence>
<sequence>MTRLLSCGAASAISLLLPLIGRAEVGGARLFPLTSVRLTGDGPFARAVEANRDYLLDLDPDRLLAPFLREAGLRPKAPPYGNWESMGLDGHTAGHYLSALSMMIASGADTPDGKLAKRLDSMLDELEGVQKANGNGYLGGVPGGKAMWKDVANGKINAHGFGLNDKWVPLYNIHKTFAGLRDAYQIAGREKAKSLLVNFGDWAADLVSRLSDEQVQAMLTSEHGGMNEVLADIAAITGDEKYLELAKRFNHHAILDPLIDQRDELTGKHANTQIPKVIGLERIATLTGDARADAGAEFFWQDVVGKRTIAFGGNSVSEHFNDPRDFHGMLEHREGPESCNTYNMLRLTEQLFERHPKAEYADFYERALFNHILSAIDPGHPGYVYFTPLRPAHYRVYSTPEKSFWCCVGSGMENPGKYGKFIYALAPDGLYVNLFIASELKTSPRGLKLRQETKFPFEEKSVLILDPPQPRTFTLHLRHPDWVAEQDFKVTIHGEDARISSEPGSYAAIRREWEAGDRVEVALPMRTRVEELPDGSD</sequence>
<dbReference type="RefSeq" id="WP_353567471.1">
    <property type="nucleotide sequence ID" value="NZ_BAABRI010000014.1"/>
</dbReference>
<evidence type="ECO:0000259" key="2">
    <source>
        <dbReference type="Pfam" id="PF20736"/>
    </source>
</evidence>
<gene>
    <name evidence="3" type="ORF">Hsar01_02590</name>
</gene>
<dbReference type="SUPFAM" id="SSF48208">
    <property type="entry name" value="Six-hairpin glycosidases"/>
    <property type="match status" value="1"/>
</dbReference>
<dbReference type="InterPro" id="IPR012878">
    <property type="entry name" value="Beta-AFase-like_GH127_cat"/>
</dbReference>
<dbReference type="PANTHER" id="PTHR31151">
    <property type="entry name" value="PROLINE-TRNA LIGASE (DUF1680)"/>
    <property type="match status" value="1"/>
</dbReference>
<reference evidence="3 4" key="1">
    <citation type="submission" date="2024-02" db="EMBL/GenBank/DDBJ databases">
        <title>Haloferula sargassicola NBRC 104335.</title>
        <authorList>
            <person name="Ichikawa N."/>
            <person name="Katano-Makiyama Y."/>
            <person name="Hidaka K."/>
        </authorList>
    </citation>
    <scope>NUCLEOTIDE SEQUENCE [LARGE SCALE GENOMIC DNA]</scope>
    <source>
        <strain evidence="3 4">NBRC 104335</strain>
    </source>
</reference>
<dbReference type="InterPro" id="IPR008928">
    <property type="entry name" value="6-hairpin_glycosidase_sf"/>
</dbReference>
<feature type="domain" description="Non-reducing end beta-L-arabinofuranosidase-like GH127 catalytic" evidence="1">
    <location>
        <begin position="36"/>
        <end position="419"/>
    </location>
</feature>
<feature type="domain" description="Non-reducing end beta-L-arabinofuranosidase-like GH127 middle" evidence="2">
    <location>
        <begin position="430"/>
        <end position="525"/>
    </location>
</feature>
<evidence type="ECO:0000313" key="4">
    <source>
        <dbReference type="Proteomes" id="UP001476282"/>
    </source>
</evidence>
<dbReference type="PANTHER" id="PTHR31151:SF0">
    <property type="entry name" value="PROLINE-TRNA LIGASE (DUF1680)"/>
    <property type="match status" value="1"/>
</dbReference>
<accession>A0ABP9UP66</accession>